<evidence type="ECO:0000313" key="4">
    <source>
        <dbReference type="Proteomes" id="UP000027265"/>
    </source>
</evidence>
<dbReference type="AlphaFoldDB" id="A0A067Q7Z0"/>
<name>A0A067Q7Z0_9AGAM</name>
<dbReference type="Proteomes" id="UP000027265">
    <property type="component" value="Unassembled WGS sequence"/>
</dbReference>
<feature type="domain" description="N-acetyltransferase" evidence="2">
    <location>
        <begin position="33"/>
        <end position="215"/>
    </location>
</feature>
<feature type="region of interest" description="Disordered" evidence="1">
    <location>
        <begin position="1"/>
        <end position="24"/>
    </location>
</feature>
<evidence type="ECO:0000256" key="1">
    <source>
        <dbReference type="SAM" id="MobiDB-lite"/>
    </source>
</evidence>
<reference evidence="4" key="1">
    <citation type="journal article" date="2014" name="Proc. Natl. Acad. Sci. U.S.A.">
        <title>Extensive sampling of basidiomycete genomes demonstrates inadequacy of the white-rot/brown-rot paradigm for wood decay fungi.</title>
        <authorList>
            <person name="Riley R."/>
            <person name="Salamov A.A."/>
            <person name="Brown D.W."/>
            <person name="Nagy L.G."/>
            <person name="Floudas D."/>
            <person name="Held B.W."/>
            <person name="Levasseur A."/>
            <person name="Lombard V."/>
            <person name="Morin E."/>
            <person name="Otillar R."/>
            <person name="Lindquist E.A."/>
            <person name="Sun H."/>
            <person name="LaButti K.M."/>
            <person name="Schmutz J."/>
            <person name="Jabbour D."/>
            <person name="Luo H."/>
            <person name="Baker S.E."/>
            <person name="Pisabarro A.G."/>
            <person name="Walton J.D."/>
            <person name="Blanchette R.A."/>
            <person name="Henrissat B."/>
            <person name="Martin F."/>
            <person name="Cullen D."/>
            <person name="Hibbett D.S."/>
            <person name="Grigoriev I.V."/>
        </authorList>
    </citation>
    <scope>NUCLEOTIDE SEQUENCE [LARGE SCALE GENOMIC DNA]</scope>
    <source>
        <strain evidence="4">MUCL 33604</strain>
    </source>
</reference>
<organism evidence="3 4">
    <name type="scientific">Jaapia argillacea MUCL 33604</name>
    <dbReference type="NCBI Taxonomy" id="933084"/>
    <lineage>
        <taxon>Eukaryota</taxon>
        <taxon>Fungi</taxon>
        <taxon>Dikarya</taxon>
        <taxon>Basidiomycota</taxon>
        <taxon>Agaricomycotina</taxon>
        <taxon>Agaricomycetes</taxon>
        <taxon>Agaricomycetidae</taxon>
        <taxon>Jaapiales</taxon>
        <taxon>Jaapiaceae</taxon>
        <taxon>Jaapia</taxon>
    </lineage>
</organism>
<dbReference type="InParanoid" id="A0A067Q7Z0"/>
<proteinExistence type="predicted"/>
<dbReference type="InterPro" id="IPR000182">
    <property type="entry name" value="GNAT_dom"/>
</dbReference>
<gene>
    <name evidence="3" type="ORF">JAAARDRAFT_29169</name>
</gene>
<dbReference type="EMBL" id="KL197710">
    <property type="protein sequence ID" value="KDQ63163.1"/>
    <property type="molecule type" value="Genomic_DNA"/>
</dbReference>
<protein>
    <recommendedName>
        <fullName evidence="2">N-acetyltransferase domain-containing protein</fullName>
    </recommendedName>
</protein>
<dbReference type="SUPFAM" id="SSF55729">
    <property type="entry name" value="Acyl-CoA N-acyltransferases (Nat)"/>
    <property type="match status" value="1"/>
</dbReference>
<dbReference type="HOGENOM" id="CLU_073647_1_0_1"/>
<dbReference type="Gene3D" id="3.40.630.30">
    <property type="match status" value="1"/>
</dbReference>
<dbReference type="PANTHER" id="PTHR43328">
    <property type="entry name" value="ACETYLTRANSFERASE-RELATED"/>
    <property type="match status" value="1"/>
</dbReference>
<dbReference type="Pfam" id="PF13302">
    <property type="entry name" value="Acetyltransf_3"/>
    <property type="match status" value="1"/>
</dbReference>
<dbReference type="STRING" id="933084.A0A067Q7Z0"/>
<evidence type="ECO:0000313" key="3">
    <source>
        <dbReference type="EMBL" id="KDQ63163.1"/>
    </source>
</evidence>
<dbReference type="PANTHER" id="PTHR43328:SF1">
    <property type="entry name" value="N-ACETYLTRANSFERASE DOMAIN-CONTAINING PROTEIN"/>
    <property type="match status" value="1"/>
</dbReference>
<dbReference type="InterPro" id="IPR016181">
    <property type="entry name" value="Acyl_CoA_acyltransferase"/>
</dbReference>
<accession>A0A067Q7Z0</accession>
<dbReference type="GO" id="GO:0016747">
    <property type="term" value="F:acyltransferase activity, transferring groups other than amino-acyl groups"/>
    <property type="evidence" value="ECO:0007669"/>
    <property type="project" value="InterPro"/>
</dbReference>
<keyword evidence="4" id="KW-1185">Reference proteome</keyword>
<sequence>MDTGTSPRHLHPLQVNPTSGEPYLRLPSPHTNIIITPPRPTDVEAMVELMGDSRVWLQLASVPHPYLSRHAEVWLGGVKETSDSVLRELEEGFQNGGGTELPFVGGCPVRSLREVKEDGEEVFIGDCTIIRGRDVEIGAEAAKASAEKQVGDPEIIWAIGDYLASSHHGKGIMTVAVRTMIQDWAIPRMNAHRIRVSICKGNIGSVRVFEKNGFQLIGTKKDCLTLTAEGREGGPPISLDDLEWCRENV</sequence>
<dbReference type="OrthoDB" id="630895at2759"/>
<evidence type="ECO:0000259" key="2">
    <source>
        <dbReference type="Pfam" id="PF13302"/>
    </source>
</evidence>